<comment type="caution">
    <text evidence="2">The sequence shown here is derived from an EMBL/GenBank/DDBJ whole genome shotgun (WGS) entry which is preliminary data.</text>
</comment>
<accession>A0ABP6CAT5</accession>
<keyword evidence="1" id="KW-1133">Transmembrane helix</keyword>
<keyword evidence="3" id="KW-1185">Reference proteome</keyword>
<dbReference type="Proteomes" id="UP001501509">
    <property type="component" value="Unassembled WGS sequence"/>
</dbReference>
<proteinExistence type="predicted"/>
<reference evidence="3" key="1">
    <citation type="journal article" date="2019" name="Int. J. Syst. Evol. Microbiol.">
        <title>The Global Catalogue of Microorganisms (GCM) 10K type strain sequencing project: providing services to taxonomists for standard genome sequencing and annotation.</title>
        <authorList>
            <consortium name="The Broad Institute Genomics Platform"/>
            <consortium name="The Broad Institute Genome Sequencing Center for Infectious Disease"/>
            <person name="Wu L."/>
            <person name="Ma J."/>
        </authorList>
    </citation>
    <scope>NUCLEOTIDE SEQUENCE [LARGE SCALE GENOMIC DNA]</scope>
    <source>
        <strain evidence="3">JCM 6833</strain>
    </source>
</reference>
<protein>
    <submittedName>
        <fullName evidence="2">Uncharacterized protein</fullName>
    </submittedName>
</protein>
<evidence type="ECO:0000313" key="3">
    <source>
        <dbReference type="Proteomes" id="UP001501509"/>
    </source>
</evidence>
<evidence type="ECO:0000256" key="1">
    <source>
        <dbReference type="SAM" id="Phobius"/>
    </source>
</evidence>
<evidence type="ECO:0000313" key="2">
    <source>
        <dbReference type="EMBL" id="GAA2609911.1"/>
    </source>
</evidence>
<feature type="transmembrane region" description="Helical" evidence="1">
    <location>
        <begin position="16"/>
        <end position="38"/>
    </location>
</feature>
<name>A0ABP6CAT5_9ACTN</name>
<dbReference type="EMBL" id="BAAATD010000006">
    <property type="protein sequence ID" value="GAA2609911.1"/>
    <property type="molecule type" value="Genomic_DNA"/>
</dbReference>
<gene>
    <name evidence="2" type="ORF">GCM10010411_50360</name>
</gene>
<keyword evidence="1" id="KW-0472">Membrane</keyword>
<organism evidence="2 3">
    <name type="scientific">Actinomadura fulvescens</name>
    <dbReference type="NCBI Taxonomy" id="46160"/>
    <lineage>
        <taxon>Bacteria</taxon>
        <taxon>Bacillati</taxon>
        <taxon>Actinomycetota</taxon>
        <taxon>Actinomycetes</taxon>
        <taxon>Streptosporangiales</taxon>
        <taxon>Thermomonosporaceae</taxon>
        <taxon>Actinomadura</taxon>
    </lineage>
</organism>
<keyword evidence="1" id="KW-0812">Transmembrane</keyword>
<sequence>MATQSLAELDMPRSRIIVGSAFATTVLSMVIMNALTATTASAHLYRPRVNASRGVFTPSGTRRFPP</sequence>